<dbReference type="InterPro" id="IPR015064">
    <property type="entry name" value="Sda"/>
</dbReference>
<accession>A0ABW5PHA9</accession>
<dbReference type="RefSeq" id="WP_377603758.1">
    <property type="nucleotide sequence ID" value="NZ_JBHUME010000008.1"/>
</dbReference>
<dbReference type="SUPFAM" id="SSF100985">
    <property type="entry name" value="Sporulation inhibitor Sda"/>
    <property type="match status" value="1"/>
</dbReference>
<keyword evidence="2" id="KW-1185">Reference proteome</keyword>
<dbReference type="GO" id="GO:0004860">
    <property type="term" value="F:protein kinase inhibitor activity"/>
    <property type="evidence" value="ECO:0007669"/>
    <property type="project" value="UniProtKB-KW"/>
</dbReference>
<dbReference type="EMBL" id="JBHUME010000008">
    <property type="protein sequence ID" value="MFD2613717.1"/>
    <property type="molecule type" value="Genomic_DNA"/>
</dbReference>
<gene>
    <name evidence="1" type="ORF">ACFSUF_14895</name>
</gene>
<dbReference type="Gene3D" id="1.10.287.1100">
    <property type="entry name" value="Sporulation inhibitor A"/>
    <property type="match status" value="1"/>
</dbReference>
<keyword evidence="1" id="KW-0649">Protein kinase inhibitor</keyword>
<evidence type="ECO:0000313" key="2">
    <source>
        <dbReference type="Proteomes" id="UP001597541"/>
    </source>
</evidence>
<name>A0ABW5PHA9_9BACL</name>
<dbReference type="Pfam" id="PF08970">
    <property type="entry name" value="Sda"/>
    <property type="match status" value="1"/>
</dbReference>
<sequence>MNVISNEVLVESYFKAVDLDLEDEFIYLLLAEIHKRNLNIEQTAHAAGA</sequence>
<reference evidence="2" key="1">
    <citation type="journal article" date="2019" name="Int. J. Syst. Evol. Microbiol.">
        <title>The Global Catalogue of Microorganisms (GCM) 10K type strain sequencing project: providing services to taxonomists for standard genome sequencing and annotation.</title>
        <authorList>
            <consortium name="The Broad Institute Genomics Platform"/>
            <consortium name="The Broad Institute Genome Sequencing Center for Infectious Disease"/>
            <person name="Wu L."/>
            <person name="Ma J."/>
        </authorList>
    </citation>
    <scope>NUCLEOTIDE SEQUENCE [LARGE SCALE GENOMIC DNA]</scope>
    <source>
        <strain evidence="2">KCTC 3950</strain>
    </source>
</reference>
<protein>
    <submittedName>
        <fullName evidence="1">Sporulation histidine kinase inhibitor Sda</fullName>
    </submittedName>
</protein>
<organism evidence="1 2">
    <name type="scientific">Paenibacillus gansuensis</name>
    <dbReference type="NCBI Taxonomy" id="306542"/>
    <lineage>
        <taxon>Bacteria</taxon>
        <taxon>Bacillati</taxon>
        <taxon>Bacillota</taxon>
        <taxon>Bacilli</taxon>
        <taxon>Bacillales</taxon>
        <taxon>Paenibacillaceae</taxon>
        <taxon>Paenibacillus</taxon>
    </lineage>
</organism>
<dbReference type="Proteomes" id="UP001597541">
    <property type="component" value="Unassembled WGS sequence"/>
</dbReference>
<dbReference type="InterPro" id="IPR036916">
    <property type="entry name" value="Sda_sf"/>
</dbReference>
<proteinExistence type="predicted"/>
<comment type="caution">
    <text evidence="1">The sequence shown here is derived from an EMBL/GenBank/DDBJ whole genome shotgun (WGS) entry which is preliminary data.</text>
</comment>
<evidence type="ECO:0000313" key="1">
    <source>
        <dbReference type="EMBL" id="MFD2613717.1"/>
    </source>
</evidence>